<dbReference type="eggNOG" id="COG0490">
    <property type="taxonomic scope" value="Bacteria"/>
</dbReference>
<dbReference type="PROSITE" id="PS51201">
    <property type="entry name" value="RCK_N"/>
    <property type="match status" value="1"/>
</dbReference>
<feature type="transmembrane region" description="Helical" evidence="2">
    <location>
        <begin position="59"/>
        <end position="87"/>
    </location>
</feature>
<keyword evidence="5" id="KW-0407">Ion channel</keyword>
<sequence>MVVSPLGRIGRALLAFALVVVIGTVGYIDLGFGILDALYQTVTTITTVGFREVHPLTGIGQLFTIMLILAGVGTALYMFGVLLEALIEGHLRHHMERRRMDRRISRMTGHIIICGWGRVGTASAQYLDSLGREIVVVDRDPERLRDLDHPTVIGDVTDDRILEAAGIAHAHALISALDTDADNVYVTLSSRALRPDLTIIARARNEGSMSKLLRAGANRVVNPQLIGGRRMGSFALQPHVAEFFDVVMHDESLDYRMEEIILSPTSPWAGSTLAQIGVQQASGALLLAIRTVAGQFIANPVPSLRVEPGTILIALGTPDELDAARHHVNP</sequence>
<reference evidence="6" key="1">
    <citation type="journal article" date="2006" name="Proc. Natl. Acad. Sci. U.S.A.">
        <title>The complete genome of Rhodococcus sp. RHA1 provides insights into a catabolic powerhouse.</title>
        <authorList>
            <person name="McLeod M.P."/>
            <person name="Warren R.L."/>
            <person name="Hsiao W.W.L."/>
            <person name="Araki N."/>
            <person name="Myhre M."/>
            <person name="Fernandes C."/>
            <person name="Miyazawa D."/>
            <person name="Wong W."/>
            <person name="Lillquist A.L."/>
            <person name="Wang D."/>
            <person name="Dosanjh M."/>
            <person name="Hara H."/>
            <person name="Petrescu A."/>
            <person name="Morin R.D."/>
            <person name="Yang G."/>
            <person name="Stott J.M."/>
            <person name="Schein J.E."/>
            <person name="Shin H."/>
            <person name="Smailus D."/>
            <person name="Siddiqui A.S."/>
            <person name="Marra M.A."/>
            <person name="Jones S.J.M."/>
            <person name="Holt R."/>
            <person name="Brinkman F.S.L."/>
            <person name="Miyauchi K."/>
            <person name="Fukuda M."/>
            <person name="Davies J.E."/>
            <person name="Mohn W.W."/>
            <person name="Eltis L.D."/>
        </authorList>
    </citation>
    <scope>NUCLEOTIDE SEQUENCE [LARGE SCALE GENOMIC DNA]</scope>
    <source>
        <strain evidence="6">RHA1</strain>
    </source>
</reference>
<dbReference type="AlphaFoldDB" id="Q0SJ02"/>
<dbReference type="RefSeq" id="WP_011593900.1">
    <property type="nucleotide sequence ID" value="NC_008268.1"/>
</dbReference>
<dbReference type="InterPro" id="IPR036721">
    <property type="entry name" value="RCK_C_sf"/>
</dbReference>
<dbReference type="eggNOG" id="COG1226">
    <property type="taxonomic scope" value="Bacteria"/>
</dbReference>
<dbReference type="PANTHER" id="PTHR43833">
    <property type="entry name" value="POTASSIUM CHANNEL PROTEIN 2-RELATED-RELATED"/>
    <property type="match status" value="1"/>
</dbReference>
<dbReference type="Pfam" id="PF07885">
    <property type="entry name" value="Ion_trans_2"/>
    <property type="match status" value="1"/>
</dbReference>
<feature type="domain" description="RCK C-terminal" evidence="4">
    <location>
        <begin position="245"/>
        <end position="330"/>
    </location>
</feature>
<dbReference type="Gene3D" id="3.30.70.1450">
    <property type="entry name" value="Regulator of K+ conductance, C-terminal domain"/>
    <property type="match status" value="1"/>
</dbReference>
<evidence type="ECO:0000256" key="1">
    <source>
        <dbReference type="ARBA" id="ARBA00004651"/>
    </source>
</evidence>
<dbReference type="GO" id="GO:0005886">
    <property type="term" value="C:plasma membrane"/>
    <property type="evidence" value="ECO:0007669"/>
    <property type="project" value="UniProtKB-SubCell"/>
</dbReference>
<keyword evidence="5" id="KW-0406">Ion transport</keyword>
<dbReference type="InterPro" id="IPR036291">
    <property type="entry name" value="NAD(P)-bd_dom_sf"/>
</dbReference>
<feature type="transmembrane region" description="Helical" evidence="2">
    <location>
        <begin position="108"/>
        <end position="127"/>
    </location>
</feature>
<evidence type="ECO:0000313" key="6">
    <source>
        <dbReference type="Proteomes" id="UP000008710"/>
    </source>
</evidence>
<feature type="transmembrane region" description="Helical" evidence="2">
    <location>
        <begin position="12"/>
        <end position="39"/>
    </location>
</feature>
<dbReference type="InterPro" id="IPR050721">
    <property type="entry name" value="Trk_Ktr_HKT_K-transport"/>
</dbReference>
<dbReference type="HOGENOM" id="CLU_050982_0_1_11"/>
<dbReference type="SUPFAM" id="SSF51735">
    <property type="entry name" value="NAD(P)-binding Rossmann-fold domains"/>
    <property type="match status" value="1"/>
</dbReference>
<keyword evidence="5" id="KW-0813">Transport</keyword>
<dbReference type="Gene3D" id="1.10.287.70">
    <property type="match status" value="1"/>
</dbReference>
<dbReference type="PATRIC" id="fig|101510.16.peg.674"/>
<dbReference type="KEGG" id="rha:RHA1_ro00649"/>
<dbReference type="PROSITE" id="PS51202">
    <property type="entry name" value="RCK_C"/>
    <property type="match status" value="1"/>
</dbReference>
<protein>
    <submittedName>
        <fullName evidence="5">Potassium channel</fullName>
    </submittedName>
</protein>
<organism evidence="5 6">
    <name type="scientific">Rhodococcus jostii (strain RHA1)</name>
    <dbReference type="NCBI Taxonomy" id="101510"/>
    <lineage>
        <taxon>Bacteria</taxon>
        <taxon>Bacillati</taxon>
        <taxon>Actinomycetota</taxon>
        <taxon>Actinomycetes</taxon>
        <taxon>Mycobacteriales</taxon>
        <taxon>Nocardiaceae</taxon>
        <taxon>Rhodococcus</taxon>
    </lineage>
</organism>
<dbReference type="Pfam" id="PF02080">
    <property type="entry name" value="TrkA_C"/>
    <property type="match status" value="1"/>
</dbReference>
<dbReference type="Gene3D" id="3.40.50.720">
    <property type="entry name" value="NAD(P)-binding Rossmann-like Domain"/>
    <property type="match status" value="1"/>
</dbReference>
<proteinExistence type="predicted"/>
<dbReference type="InterPro" id="IPR003148">
    <property type="entry name" value="RCK_N"/>
</dbReference>
<dbReference type="Proteomes" id="UP000008710">
    <property type="component" value="Chromosome"/>
</dbReference>
<accession>Q0SJ02</accession>
<dbReference type="PANTHER" id="PTHR43833:SF9">
    <property type="entry name" value="POTASSIUM CHANNEL PROTEIN YUGO-RELATED"/>
    <property type="match status" value="1"/>
</dbReference>
<evidence type="ECO:0000256" key="2">
    <source>
        <dbReference type="SAM" id="Phobius"/>
    </source>
</evidence>
<feature type="domain" description="RCK N-terminal" evidence="3">
    <location>
        <begin position="108"/>
        <end position="222"/>
    </location>
</feature>
<dbReference type="InterPro" id="IPR006037">
    <property type="entry name" value="RCK_C"/>
</dbReference>
<dbReference type="OrthoDB" id="9781411at2"/>
<keyword evidence="2" id="KW-1133">Transmembrane helix</keyword>
<dbReference type="Pfam" id="PF02254">
    <property type="entry name" value="TrkA_N"/>
    <property type="match status" value="1"/>
</dbReference>
<evidence type="ECO:0000259" key="3">
    <source>
        <dbReference type="PROSITE" id="PS51201"/>
    </source>
</evidence>
<evidence type="ECO:0000313" key="5">
    <source>
        <dbReference type="EMBL" id="ABG92484.1"/>
    </source>
</evidence>
<dbReference type="EMBL" id="CP000431">
    <property type="protein sequence ID" value="ABG92484.1"/>
    <property type="molecule type" value="Genomic_DNA"/>
</dbReference>
<name>Q0SJ02_RHOJR</name>
<keyword evidence="2" id="KW-0812">Transmembrane</keyword>
<keyword evidence="2" id="KW-0472">Membrane</keyword>
<evidence type="ECO:0000259" key="4">
    <source>
        <dbReference type="PROSITE" id="PS51202"/>
    </source>
</evidence>
<dbReference type="SUPFAM" id="SSF81324">
    <property type="entry name" value="Voltage-gated potassium channels"/>
    <property type="match status" value="1"/>
</dbReference>
<dbReference type="SUPFAM" id="SSF116726">
    <property type="entry name" value="TrkA C-terminal domain-like"/>
    <property type="match status" value="1"/>
</dbReference>
<dbReference type="GO" id="GO:0006813">
    <property type="term" value="P:potassium ion transport"/>
    <property type="evidence" value="ECO:0007669"/>
    <property type="project" value="InterPro"/>
</dbReference>
<comment type="subcellular location">
    <subcellularLocation>
        <location evidence="1">Cell membrane</location>
        <topology evidence="1">Multi-pass membrane protein</topology>
    </subcellularLocation>
</comment>
<dbReference type="GO" id="GO:0008324">
    <property type="term" value="F:monoatomic cation transmembrane transporter activity"/>
    <property type="evidence" value="ECO:0007669"/>
    <property type="project" value="InterPro"/>
</dbReference>
<dbReference type="InterPro" id="IPR013099">
    <property type="entry name" value="K_chnl_dom"/>
</dbReference>
<gene>
    <name evidence="5" type="ordered locus">RHA1_ro00649</name>
</gene>